<gene>
    <name evidence="2" type="ORF">BGZ99_005014</name>
</gene>
<proteinExistence type="predicted"/>
<dbReference type="EMBL" id="JAAAIP010000317">
    <property type="protein sequence ID" value="KAG0319571.1"/>
    <property type="molecule type" value="Genomic_DNA"/>
</dbReference>
<evidence type="ECO:0000313" key="3">
    <source>
        <dbReference type="Proteomes" id="UP000738325"/>
    </source>
</evidence>
<organism evidence="2 3">
    <name type="scientific">Dissophora globulifera</name>
    <dbReference type="NCBI Taxonomy" id="979702"/>
    <lineage>
        <taxon>Eukaryota</taxon>
        <taxon>Fungi</taxon>
        <taxon>Fungi incertae sedis</taxon>
        <taxon>Mucoromycota</taxon>
        <taxon>Mortierellomycotina</taxon>
        <taxon>Mortierellomycetes</taxon>
        <taxon>Mortierellales</taxon>
        <taxon>Mortierellaceae</taxon>
        <taxon>Dissophora</taxon>
    </lineage>
</organism>
<evidence type="ECO:0000313" key="2">
    <source>
        <dbReference type="EMBL" id="KAG0319571.1"/>
    </source>
</evidence>
<keyword evidence="3" id="KW-1185">Reference proteome</keyword>
<evidence type="ECO:0000256" key="1">
    <source>
        <dbReference type="SAM" id="MobiDB-lite"/>
    </source>
</evidence>
<name>A0A9P6RIS8_9FUNG</name>
<comment type="caution">
    <text evidence="2">The sequence shown here is derived from an EMBL/GenBank/DDBJ whole genome shotgun (WGS) entry which is preliminary data.</text>
</comment>
<evidence type="ECO:0008006" key="4">
    <source>
        <dbReference type="Google" id="ProtNLM"/>
    </source>
</evidence>
<dbReference type="Proteomes" id="UP000738325">
    <property type="component" value="Unassembled WGS sequence"/>
</dbReference>
<feature type="region of interest" description="Disordered" evidence="1">
    <location>
        <begin position="207"/>
        <end position="232"/>
    </location>
</feature>
<feature type="compositionally biased region" description="Basic and acidic residues" evidence="1">
    <location>
        <begin position="207"/>
        <end position="216"/>
    </location>
</feature>
<protein>
    <recommendedName>
        <fullName evidence="4">DDE-1 domain-containing protein</fullName>
    </recommendedName>
</protein>
<dbReference type="AlphaFoldDB" id="A0A9P6RIS8"/>
<dbReference type="OrthoDB" id="2447894at2759"/>
<reference evidence="2" key="1">
    <citation type="journal article" date="2020" name="Fungal Divers.">
        <title>Resolving the Mortierellaceae phylogeny through synthesis of multi-gene phylogenetics and phylogenomics.</title>
        <authorList>
            <person name="Vandepol N."/>
            <person name="Liber J."/>
            <person name="Desiro A."/>
            <person name="Na H."/>
            <person name="Kennedy M."/>
            <person name="Barry K."/>
            <person name="Grigoriev I.V."/>
            <person name="Miller A.N."/>
            <person name="O'Donnell K."/>
            <person name="Stajich J.E."/>
            <person name="Bonito G."/>
        </authorList>
    </citation>
    <scope>NUCLEOTIDE SEQUENCE</scope>
    <source>
        <strain evidence="2">REB-010B</strain>
    </source>
</reference>
<sequence>MEIATEMYVLSPKGVKEHVRPPSSELTEDWLQRFKFNFNIAMRVIHGDAGRVDVERYKDAFAEIAQRLSHYKPKEIYNCDETGLYLKLFHTDDIKVPNAALCECVADGWDDVTVAKIRNCFAHVPVLPKSMKGELRTEVVLENDKGLEAVKQEIMTLYSDWAEAIAMQKDYGAVMCFQSLQNKGPSPNYLKALELVRNDPEYKGFFIEKKDQASDRNEEDDKNDENPTDCDY</sequence>
<feature type="compositionally biased region" description="Acidic residues" evidence="1">
    <location>
        <begin position="217"/>
        <end position="232"/>
    </location>
</feature>
<accession>A0A9P6RIS8</accession>